<keyword evidence="2 4" id="KW-0689">Ribosomal protein</keyword>
<reference evidence="4" key="1">
    <citation type="journal article" date="2017" name="Nature">
        <title>Metagenomic exploration of ASGARD archaea illuminates the origin of cellular complexity in eukaryotes.</title>
        <authorList>
            <person name="Zaremba-Niedzwiedzka K."/>
            <person name="Caceres E.F."/>
            <person name="Saw J.H.W."/>
            <person name="Backstrom D."/>
            <person name="Juzokaite L."/>
            <person name="Vancaester E."/>
            <person name="Seitz K.W."/>
            <person name="Anantharaman K."/>
            <person name="Starnawski P."/>
            <person name="Kjeldsen K.U."/>
            <person name="Stott M.B."/>
            <person name="Nunoura T."/>
            <person name="Banfield J.F."/>
            <person name="Schramm A."/>
            <person name="Baker B.J."/>
            <person name="Spang A."/>
            <person name="Ettema T.J.G."/>
        </authorList>
    </citation>
    <scope>NUCLEOTIDE SEQUENCE</scope>
    <source>
        <strain evidence="4">TIV_3</strain>
    </source>
</reference>
<name>A0A1L2JM59_9CREN</name>
<dbReference type="GO" id="GO:1990904">
    <property type="term" value="C:ribonucleoprotein complex"/>
    <property type="evidence" value="ECO:0007669"/>
    <property type="project" value="UniProtKB-KW"/>
</dbReference>
<protein>
    <submittedName>
        <fullName evidence="4">Ribosomal protein S25</fullName>
    </submittedName>
</protein>
<sequence length="91" mass="9872">MSKRKGKAESAKEASLLDESVEVRVLSPEVVEAVEKAISRMRVITPYSVASSLKIPMSTAKKALRALEEKGVVSPVVKSWKIVIYARSKGG</sequence>
<keyword evidence="3" id="KW-0687">Ribonucleoprotein</keyword>
<organism evidence="4">
    <name type="scientific">uncultured korarchaeote</name>
    <dbReference type="NCBI Taxonomy" id="161241"/>
    <lineage>
        <taxon>Archaea</taxon>
        <taxon>Thermoproteota</taxon>
        <taxon>environmental samples</taxon>
    </lineage>
</organism>
<dbReference type="Gene3D" id="1.10.10.10">
    <property type="entry name" value="Winged helix-like DNA-binding domain superfamily/Winged helix DNA-binding domain"/>
    <property type="match status" value="1"/>
</dbReference>
<evidence type="ECO:0000256" key="1">
    <source>
        <dbReference type="ARBA" id="ARBA00009106"/>
    </source>
</evidence>
<dbReference type="GO" id="GO:0005840">
    <property type="term" value="C:ribosome"/>
    <property type="evidence" value="ECO:0007669"/>
    <property type="project" value="UniProtKB-KW"/>
</dbReference>
<evidence type="ECO:0000313" key="4">
    <source>
        <dbReference type="EMBL" id="AOZ56044.1"/>
    </source>
</evidence>
<dbReference type="Pfam" id="PF03297">
    <property type="entry name" value="Ribosomal_S25"/>
    <property type="match status" value="1"/>
</dbReference>
<evidence type="ECO:0000256" key="3">
    <source>
        <dbReference type="ARBA" id="ARBA00023274"/>
    </source>
</evidence>
<dbReference type="InterPro" id="IPR004977">
    <property type="entry name" value="Ribosomal_eS25"/>
</dbReference>
<dbReference type="InterPro" id="IPR036388">
    <property type="entry name" value="WH-like_DNA-bd_sf"/>
</dbReference>
<proteinExistence type="inferred from homology"/>
<evidence type="ECO:0000256" key="2">
    <source>
        <dbReference type="ARBA" id="ARBA00022980"/>
    </source>
</evidence>
<dbReference type="EMBL" id="KX764957">
    <property type="protein sequence ID" value="AOZ56044.1"/>
    <property type="molecule type" value="Genomic_DNA"/>
</dbReference>
<comment type="similarity">
    <text evidence="1">Belongs to the eukaryotic ribosomal protein eS25 family.</text>
</comment>
<dbReference type="AlphaFoldDB" id="A0A1L2JM59"/>
<accession>A0A1L2JM59</accession>